<proteinExistence type="predicted"/>
<gene>
    <name evidence="1" type="ORF">CEV33_3579</name>
</gene>
<keyword evidence="2" id="KW-1185">Reference proteome</keyword>
<reference evidence="1 2" key="1">
    <citation type="submission" date="2017-07" db="EMBL/GenBank/DDBJ databases">
        <title>Phylogenetic study on the rhizospheric bacterium Ochrobactrum sp. A44.</title>
        <authorList>
            <person name="Krzyzanowska D.M."/>
            <person name="Ossowicki A."/>
            <person name="Rajewska M."/>
            <person name="Maciag T."/>
            <person name="Kaczynski Z."/>
            <person name="Czerwicka M."/>
            <person name="Jafra S."/>
        </authorList>
    </citation>
    <scope>NUCLEOTIDE SEQUENCE [LARGE SCALE GENOMIC DNA]</scope>
    <source>
        <strain evidence="1 2">OgA9a</strain>
    </source>
</reference>
<dbReference type="EMBL" id="NNRL01000168">
    <property type="protein sequence ID" value="OYR07768.1"/>
    <property type="molecule type" value="Genomic_DNA"/>
</dbReference>
<evidence type="ECO:0000313" key="1">
    <source>
        <dbReference type="EMBL" id="OYR07768.1"/>
    </source>
</evidence>
<name>A0A256EYR9_9HYPH</name>
<accession>A0A256EYR9</accession>
<sequence>MRLDQTLERFQLKRRRWNRSKYLFRRIYLTQNRFAFLLEML</sequence>
<dbReference type="AlphaFoldDB" id="A0A256EYR9"/>
<comment type="caution">
    <text evidence="1">The sequence shown here is derived from an EMBL/GenBank/DDBJ whole genome shotgun (WGS) entry which is preliminary data.</text>
</comment>
<dbReference type="Proteomes" id="UP000216478">
    <property type="component" value="Unassembled WGS sequence"/>
</dbReference>
<evidence type="ECO:0000313" key="2">
    <source>
        <dbReference type="Proteomes" id="UP000216478"/>
    </source>
</evidence>
<protein>
    <submittedName>
        <fullName evidence="1">Uncharacterized protein</fullName>
    </submittedName>
</protein>
<organism evidence="1 2">
    <name type="scientific">Brucella grignonensis</name>
    <dbReference type="NCBI Taxonomy" id="94627"/>
    <lineage>
        <taxon>Bacteria</taxon>
        <taxon>Pseudomonadati</taxon>
        <taxon>Pseudomonadota</taxon>
        <taxon>Alphaproteobacteria</taxon>
        <taxon>Hyphomicrobiales</taxon>
        <taxon>Brucellaceae</taxon>
        <taxon>Brucella/Ochrobactrum group</taxon>
        <taxon>Brucella</taxon>
    </lineage>
</organism>